<evidence type="ECO:0000313" key="2">
    <source>
        <dbReference type="EMBL" id="MCD5316897.1"/>
    </source>
</evidence>
<feature type="region of interest" description="Disordered" evidence="1">
    <location>
        <begin position="326"/>
        <end position="372"/>
    </location>
</feature>
<protein>
    <submittedName>
        <fullName evidence="2">PrgI family protein</fullName>
    </submittedName>
</protein>
<dbReference type="AlphaFoldDB" id="A0A9X1NKW9"/>
<name>A0A9X1NKW9_9ACTN</name>
<evidence type="ECO:0000313" key="3">
    <source>
        <dbReference type="Proteomes" id="UP001138997"/>
    </source>
</evidence>
<evidence type="ECO:0000256" key="1">
    <source>
        <dbReference type="SAM" id="MobiDB-lite"/>
    </source>
</evidence>
<keyword evidence="3" id="KW-1185">Reference proteome</keyword>
<proteinExistence type="predicted"/>
<feature type="compositionally biased region" description="Basic and acidic residues" evidence="1">
    <location>
        <begin position="328"/>
        <end position="345"/>
    </location>
</feature>
<organism evidence="2 3">
    <name type="scientific">Kineosporia babensis</name>
    <dbReference type="NCBI Taxonomy" id="499548"/>
    <lineage>
        <taxon>Bacteria</taxon>
        <taxon>Bacillati</taxon>
        <taxon>Actinomycetota</taxon>
        <taxon>Actinomycetes</taxon>
        <taxon>Kineosporiales</taxon>
        <taxon>Kineosporiaceae</taxon>
        <taxon>Kineosporia</taxon>
    </lineage>
</organism>
<dbReference type="RefSeq" id="WP_231449749.1">
    <property type="nucleotide sequence ID" value="NZ_JAJOMB010000036.1"/>
</dbReference>
<gene>
    <name evidence="2" type="ORF">LR394_38975</name>
</gene>
<dbReference type="InterPro" id="IPR024414">
    <property type="entry name" value="Uncharacterised_PrgI"/>
</dbReference>
<dbReference type="EMBL" id="JAJOMB010000036">
    <property type="protein sequence ID" value="MCD5316897.1"/>
    <property type="molecule type" value="Genomic_DNA"/>
</dbReference>
<dbReference type="Pfam" id="PF12666">
    <property type="entry name" value="PrgI"/>
    <property type="match status" value="1"/>
</dbReference>
<comment type="caution">
    <text evidence="2">The sequence shown here is derived from an EMBL/GenBank/DDBJ whole genome shotgun (WGS) entry which is preliminary data.</text>
</comment>
<sequence>MSQNDSQDEEPVRARISADLDAPDRILAGLSARQLLVLSLAGAPVLLAWRHLGDQAPWQVLLGGSLMAMCLAFVASLGSRDGLSLDGWVLAAVRYRLRPRRRYGRAYELSDDPGSENDYVEGLFLPGPVQGVDERGVIVTDDGRCVALVACTSVPTTLSTHADDAVLAARNAQWLNSLSGPVQVLLQSRPTDLTAAALDLAGAAAGLAHPDLARAALDHAEFLLDINEYEQPLRRDVLIACGGNTFTPFSGGDVFARLRGLWSPHPVPSHGGPVFSRATTAAGSQALANASRTLEHLEAIGARARILTSDEVLDVLDTVWDPFATEPLEDRNLDDPHLSDRETLSEFRSPARHTGPAVPDSPALGDGWGERR</sequence>
<reference evidence="2" key="1">
    <citation type="submission" date="2021-11" db="EMBL/GenBank/DDBJ databases">
        <title>Streptomyces corallinus and Kineosporia corallina sp. nov., two new coral-derived marine actinobacteria.</title>
        <authorList>
            <person name="Buangrab K."/>
            <person name="Sutthacheep M."/>
            <person name="Yeemin T."/>
            <person name="Harunari E."/>
            <person name="Igarashi Y."/>
            <person name="Sripreechasak P."/>
            <person name="Kanchanasin P."/>
            <person name="Tanasupawat S."/>
            <person name="Phongsopitanun W."/>
        </authorList>
    </citation>
    <scope>NUCLEOTIDE SEQUENCE</scope>
    <source>
        <strain evidence="2">JCM 31032</strain>
    </source>
</reference>
<accession>A0A9X1NKW9</accession>
<dbReference type="Proteomes" id="UP001138997">
    <property type="component" value="Unassembled WGS sequence"/>
</dbReference>